<comment type="caution">
    <text evidence="2">The sequence shown here is derived from an EMBL/GenBank/DDBJ whole genome shotgun (WGS) entry which is preliminary data.</text>
</comment>
<evidence type="ECO:0000313" key="2">
    <source>
        <dbReference type="EMBL" id="KAF8880448.1"/>
    </source>
</evidence>
<protein>
    <submittedName>
        <fullName evidence="2">Uncharacterized protein</fullName>
    </submittedName>
</protein>
<gene>
    <name evidence="2" type="ORF">CPB84DRAFT_275706</name>
</gene>
<feature type="region of interest" description="Disordered" evidence="1">
    <location>
        <begin position="1"/>
        <end position="75"/>
    </location>
</feature>
<name>A0A9P5ND28_GYMJU</name>
<dbReference type="EMBL" id="JADNYJ010000140">
    <property type="protein sequence ID" value="KAF8880448.1"/>
    <property type="molecule type" value="Genomic_DNA"/>
</dbReference>
<evidence type="ECO:0000256" key="1">
    <source>
        <dbReference type="SAM" id="MobiDB-lite"/>
    </source>
</evidence>
<feature type="compositionally biased region" description="Polar residues" evidence="1">
    <location>
        <begin position="29"/>
        <end position="54"/>
    </location>
</feature>
<dbReference type="Proteomes" id="UP000724874">
    <property type="component" value="Unassembled WGS sequence"/>
</dbReference>
<feature type="compositionally biased region" description="Basic residues" evidence="1">
    <location>
        <begin position="55"/>
        <end position="75"/>
    </location>
</feature>
<accession>A0A9P5ND28</accession>
<proteinExistence type="predicted"/>
<organism evidence="2 3">
    <name type="scientific">Gymnopilus junonius</name>
    <name type="common">Spectacular rustgill mushroom</name>
    <name type="synonym">Gymnopilus spectabilis subsp. junonius</name>
    <dbReference type="NCBI Taxonomy" id="109634"/>
    <lineage>
        <taxon>Eukaryota</taxon>
        <taxon>Fungi</taxon>
        <taxon>Dikarya</taxon>
        <taxon>Basidiomycota</taxon>
        <taxon>Agaricomycotina</taxon>
        <taxon>Agaricomycetes</taxon>
        <taxon>Agaricomycetidae</taxon>
        <taxon>Agaricales</taxon>
        <taxon>Agaricineae</taxon>
        <taxon>Hymenogastraceae</taxon>
        <taxon>Gymnopilus</taxon>
    </lineage>
</organism>
<sequence>MPRVLTGGNRTRTRPLSNIRAPRGPRTRASPSTTAQGITPTQPSPTPGSLSRQIQRIHKRKRGVHTGKRRAHERS</sequence>
<reference evidence="2" key="1">
    <citation type="submission" date="2020-11" db="EMBL/GenBank/DDBJ databases">
        <authorList>
            <consortium name="DOE Joint Genome Institute"/>
            <person name="Ahrendt S."/>
            <person name="Riley R."/>
            <person name="Andreopoulos W."/>
            <person name="LaButti K."/>
            <person name="Pangilinan J."/>
            <person name="Ruiz-duenas F.J."/>
            <person name="Barrasa J.M."/>
            <person name="Sanchez-Garcia M."/>
            <person name="Camarero S."/>
            <person name="Miyauchi S."/>
            <person name="Serrano A."/>
            <person name="Linde D."/>
            <person name="Babiker R."/>
            <person name="Drula E."/>
            <person name="Ayuso-Fernandez I."/>
            <person name="Pacheco R."/>
            <person name="Padilla G."/>
            <person name="Ferreira P."/>
            <person name="Barriuso J."/>
            <person name="Kellner H."/>
            <person name="Castanera R."/>
            <person name="Alfaro M."/>
            <person name="Ramirez L."/>
            <person name="Pisabarro A.G."/>
            <person name="Kuo A."/>
            <person name="Tritt A."/>
            <person name="Lipzen A."/>
            <person name="He G."/>
            <person name="Yan M."/>
            <person name="Ng V."/>
            <person name="Cullen D."/>
            <person name="Martin F."/>
            <person name="Rosso M.-N."/>
            <person name="Henrissat B."/>
            <person name="Hibbett D."/>
            <person name="Martinez A.T."/>
            <person name="Grigoriev I.V."/>
        </authorList>
    </citation>
    <scope>NUCLEOTIDE SEQUENCE</scope>
    <source>
        <strain evidence="2">AH 44721</strain>
    </source>
</reference>
<evidence type="ECO:0000313" key="3">
    <source>
        <dbReference type="Proteomes" id="UP000724874"/>
    </source>
</evidence>
<dbReference type="AlphaFoldDB" id="A0A9P5ND28"/>
<keyword evidence="3" id="KW-1185">Reference proteome</keyword>